<feature type="transmembrane region" description="Helical" evidence="9">
    <location>
        <begin position="346"/>
        <end position="370"/>
    </location>
</feature>
<evidence type="ECO:0000313" key="11">
    <source>
        <dbReference type="Proteomes" id="UP000324701"/>
    </source>
</evidence>
<dbReference type="RefSeq" id="WP_149652155.1">
    <property type="nucleotide sequence ID" value="NZ_VTZN01000003.1"/>
</dbReference>
<keyword evidence="3" id="KW-0808">Transferase</keyword>
<sequence>MTRSFEGIRGEREAIRKRPRAVTSQSERTILLGAILLASAVSAATAYALTQCNSVDVLSSLLYPPQDCWLDWGMNVGRHCFSDYAMVVSAGLQPNPWDYPIALPPSYQPITVGYPAAGWLPHLSFALPAHWLGVPRLGLIGYLIALTFAVLSPAVWAARGTHGLERVVVFVALGAAAIPVWAVVDRGNSAGFVAPIALVFFVALRRQRWGLVAVMVVLAALVKPQFAVLALVFFAARQWRWGGLAIGGIAISNVAAFLLWPRDFPQTVTQSMHNIIKFSSSFGGLADTRNVSFGRALLLIPDSIKSAQTGKIPEGFLAMPRSLLGYVVLLLVVCSVLALGRRIPPVMAGIVLLATAALFPSYTSFYYLVFVLPVAALVVRDPDGPPGAGIFDQLAAHGDRRRAVGVCVGLAAAVSIAQIALPGPPVPVSIFGQMGARGEIGSTSVVATTVTYAPVFWLIACAVIIASYARRPANSPGGEPEPTETGEQVVQSSAQAPVSSAET</sequence>
<dbReference type="InterPro" id="IPR018584">
    <property type="entry name" value="GT87"/>
</dbReference>
<feature type="transmembrane region" description="Helical" evidence="9">
    <location>
        <begin position="241"/>
        <end position="260"/>
    </location>
</feature>
<dbReference type="Pfam" id="PF09594">
    <property type="entry name" value="GT87"/>
    <property type="match status" value="1"/>
</dbReference>
<proteinExistence type="inferred from homology"/>
<evidence type="ECO:0000313" key="10">
    <source>
        <dbReference type="EMBL" id="KAA1251988.1"/>
    </source>
</evidence>
<evidence type="ECO:0000256" key="4">
    <source>
        <dbReference type="ARBA" id="ARBA00022692"/>
    </source>
</evidence>
<keyword evidence="2" id="KW-1003">Cell membrane</keyword>
<evidence type="ECO:0000256" key="1">
    <source>
        <dbReference type="ARBA" id="ARBA00004651"/>
    </source>
</evidence>
<dbReference type="OrthoDB" id="4669379at2"/>
<comment type="caution">
    <text evidence="10">The sequence shown here is derived from an EMBL/GenBank/DDBJ whole genome shotgun (WGS) entry which is preliminary data.</text>
</comment>
<comment type="subcellular location">
    <subcellularLocation>
        <location evidence="1">Cell membrane</location>
        <topology evidence="1">Multi-pass membrane protein</topology>
    </subcellularLocation>
</comment>
<gene>
    <name evidence="10" type="ORF">F0Q45_01140</name>
</gene>
<name>A0A5B1BT03_MYCSI</name>
<evidence type="ECO:0000256" key="7">
    <source>
        <dbReference type="ARBA" id="ARBA00024033"/>
    </source>
</evidence>
<evidence type="ECO:0000256" key="9">
    <source>
        <dbReference type="SAM" id="Phobius"/>
    </source>
</evidence>
<feature type="region of interest" description="Disordered" evidence="8">
    <location>
        <begin position="472"/>
        <end position="503"/>
    </location>
</feature>
<keyword evidence="4 9" id="KW-0812">Transmembrane</keyword>
<dbReference type="Proteomes" id="UP000324701">
    <property type="component" value="Unassembled WGS sequence"/>
</dbReference>
<evidence type="ECO:0000256" key="5">
    <source>
        <dbReference type="ARBA" id="ARBA00022989"/>
    </source>
</evidence>
<organism evidence="10 11">
    <name type="scientific">Mycobacterium simiae</name>
    <name type="common">Mycobacterium habana</name>
    <dbReference type="NCBI Taxonomy" id="1784"/>
    <lineage>
        <taxon>Bacteria</taxon>
        <taxon>Bacillati</taxon>
        <taxon>Actinomycetota</taxon>
        <taxon>Actinomycetes</taxon>
        <taxon>Mycobacteriales</taxon>
        <taxon>Mycobacteriaceae</taxon>
        <taxon>Mycobacterium</taxon>
        <taxon>Mycobacterium simiae complex</taxon>
    </lineage>
</organism>
<dbReference type="GO" id="GO:0005886">
    <property type="term" value="C:plasma membrane"/>
    <property type="evidence" value="ECO:0007669"/>
    <property type="project" value="UniProtKB-SubCell"/>
</dbReference>
<keyword evidence="6 9" id="KW-0472">Membrane</keyword>
<feature type="compositionally biased region" description="Low complexity" evidence="8">
    <location>
        <begin position="476"/>
        <end position="503"/>
    </location>
</feature>
<evidence type="ECO:0000256" key="6">
    <source>
        <dbReference type="ARBA" id="ARBA00023136"/>
    </source>
</evidence>
<evidence type="ECO:0000256" key="3">
    <source>
        <dbReference type="ARBA" id="ARBA00022679"/>
    </source>
</evidence>
<feature type="transmembrane region" description="Helical" evidence="9">
    <location>
        <begin position="403"/>
        <end position="421"/>
    </location>
</feature>
<evidence type="ECO:0000256" key="2">
    <source>
        <dbReference type="ARBA" id="ARBA00022475"/>
    </source>
</evidence>
<dbReference type="EMBL" id="VTZN01000003">
    <property type="protein sequence ID" value="KAA1251988.1"/>
    <property type="molecule type" value="Genomic_DNA"/>
</dbReference>
<dbReference type="AlphaFoldDB" id="A0A5B1BT03"/>
<feature type="transmembrane region" description="Helical" evidence="9">
    <location>
        <begin position="137"/>
        <end position="156"/>
    </location>
</feature>
<feature type="transmembrane region" description="Helical" evidence="9">
    <location>
        <begin position="323"/>
        <end position="340"/>
    </location>
</feature>
<feature type="transmembrane region" description="Helical" evidence="9">
    <location>
        <begin position="188"/>
        <end position="204"/>
    </location>
</feature>
<feature type="transmembrane region" description="Helical" evidence="9">
    <location>
        <begin position="163"/>
        <end position="182"/>
    </location>
</feature>
<comment type="similarity">
    <text evidence="7">Belongs to the glycosyltransferase 87 family.</text>
</comment>
<keyword evidence="5 9" id="KW-1133">Transmembrane helix</keyword>
<keyword evidence="11" id="KW-1185">Reference proteome</keyword>
<feature type="transmembrane region" description="Helical" evidence="9">
    <location>
        <begin position="441"/>
        <end position="466"/>
    </location>
</feature>
<accession>A0A5B1BT03</accession>
<dbReference type="GO" id="GO:0016758">
    <property type="term" value="F:hexosyltransferase activity"/>
    <property type="evidence" value="ECO:0007669"/>
    <property type="project" value="InterPro"/>
</dbReference>
<feature type="transmembrane region" description="Helical" evidence="9">
    <location>
        <begin position="211"/>
        <end position="235"/>
    </location>
</feature>
<protein>
    <submittedName>
        <fullName evidence="10">DUF2029 domain-containing protein</fullName>
    </submittedName>
</protein>
<evidence type="ECO:0000256" key="8">
    <source>
        <dbReference type="SAM" id="MobiDB-lite"/>
    </source>
</evidence>
<reference evidence="10 11" key="1">
    <citation type="submission" date="2019-09" db="EMBL/GenBank/DDBJ databases">
        <title>Report of infection by Mycobacterium simiae a patient suffering from pulmonary tuberculosis.</title>
        <authorList>
            <person name="Mohanty P.S."/>
            <person name="Bansal A.K."/>
            <person name="Singh H."/>
            <person name="Sharma S."/>
            <person name="Patil S.A."/>
            <person name="Upadhaya P."/>
            <person name="Singh P.K."/>
            <person name="Kumar D."/>
            <person name="Kumar S."/>
            <person name="Singh R.K."/>
            <person name="Chaudhary B."/>
        </authorList>
    </citation>
    <scope>NUCLEOTIDE SEQUENCE [LARGE SCALE GENOMIC DNA]</scope>
    <source>
        <strain evidence="10 11">JAL-560-SIM</strain>
    </source>
</reference>